<dbReference type="Proteomes" id="UP000789759">
    <property type="component" value="Unassembled WGS sequence"/>
</dbReference>
<feature type="non-terminal residue" evidence="1">
    <location>
        <position position="42"/>
    </location>
</feature>
<proteinExistence type="predicted"/>
<evidence type="ECO:0000313" key="2">
    <source>
        <dbReference type="Proteomes" id="UP000789759"/>
    </source>
</evidence>
<keyword evidence="2" id="KW-1185">Reference proteome</keyword>
<dbReference type="OrthoDB" id="10369367at2759"/>
<evidence type="ECO:0000313" key="1">
    <source>
        <dbReference type="EMBL" id="CAG8599325.1"/>
    </source>
</evidence>
<sequence length="42" mass="4866">MNKIKKIAKHSKTYLKLCNQGPEGDKKEEITKITACYLELKQ</sequence>
<dbReference type="AlphaFoldDB" id="A0A9N9CFB0"/>
<protein>
    <submittedName>
        <fullName evidence="1">14085_t:CDS:1</fullName>
    </submittedName>
</protein>
<gene>
    <name evidence="1" type="ORF">CPELLU_LOCUS6915</name>
</gene>
<comment type="caution">
    <text evidence="1">The sequence shown here is derived from an EMBL/GenBank/DDBJ whole genome shotgun (WGS) entry which is preliminary data.</text>
</comment>
<dbReference type="EMBL" id="CAJVQA010004454">
    <property type="protein sequence ID" value="CAG8599325.1"/>
    <property type="molecule type" value="Genomic_DNA"/>
</dbReference>
<name>A0A9N9CFB0_9GLOM</name>
<accession>A0A9N9CFB0</accession>
<organism evidence="1 2">
    <name type="scientific">Cetraspora pellucida</name>
    <dbReference type="NCBI Taxonomy" id="1433469"/>
    <lineage>
        <taxon>Eukaryota</taxon>
        <taxon>Fungi</taxon>
        <taxon>Fungi incertae sedis</taxon>
        <taxon>Mucoromycota</taxon>
        <taxon>Glomeromycotina</taxon>
        <taxon>Glomeromycetes</taxon>
        <taxon>Diversisporales</taxon>
        <taxon>Gigasporaceae</taxon>
        <taxon>Cetraspora</taxon>
    </lineage>
</organism>
<reference evidence="1" key="1">
    <citation type="submission" date="2021-06" db="EMBL/GenBank/DDBJ databases">
        <authorList>
            <person name="Kallberg Y."/>
            <person name="Tangrot J."/>
            <person name="Rosling A."/>
        </authorList>
    </citation>
    <scope>NUCLEOTIDE SEQUENCE</scope>
    <source>
        <strain evidence="1">FL966</strain>
    </source>
</reference>